<feature type="region of interest" description="Disordered" evidence="7">
    <location>
        <begin position="1"/>
        <end position="24"/>
    </location>
</feature>
<keyword evidence="3" id="KW-0677">Repeat</keyword>
<dbReference type="SMART" id="SM00185">
    <property type="entry name" value="ARM"/>
    <property type="match status" value="8"/>
</dbReference>
<evidence type="ECO:0000256" key="4">
    <source>
        <dbReference type="ARBA" id="ARBA00022927"/>
    </source>
</evidence>
<keyword evidence="9" id="KW-1185">Reference proteome</keyword>
<dbReference type="AlphaFoldDB" id="A0AA88GAJ1"/>
<evidence type="ECO:0000313" key="8">
    <source>
        <dbReference type="EMBL" id="KAG2373031.1"/>
    </source>
</evidence>
<dbReference type="SUPFAM" id="SSF48371">
    <property type="entry name" value="ARM repeat"/>
    <property type="match status" value="1"/>
</dbReference>
<dbReference type="PIRSF" id="PIRSF005673">
    <property type="entry name" value="Importin_alpha"/>
    <property type="match status" value="1"/>
</dbReference>
<dbReference type="InterPro" id="IPR000225">
    <property type="entry name" value="Armadillo"/>
</dbReference>
<accession>A0AA88GAJ1</accession>
<dbReference type="InterPro" id="IPR024931">
    <property type="entry name" value="Importin_alpha"/>
</dbReference>
<dbReference type="InterPro" id="IPR011989">
    <property type="entry name" value="ARM-like"/>
</dbReference>
<comment type="caution">
    <text evidence="8">The sequence shown here is derived from an EMBL/GenBank/DDBJ whole genome shotgun (WGS) entry which is preliminary data.</text>
</comment>
<dbReference type="InterPro" id="IPR016024">
    <property type="entry name" value="ARM-type_fold"/>
</dbReference>
<feature type="compositionally biased region" description="Basic and acidic residues" evidence="7">
    <location>
        <begin position="13"/>
        <end position="24"/>
    </location>
</feature>
<dbReference type="PROSITE" id="PS50176">
    <property type="entry name" value="ARM_REPEAT"/>
    <property type="match status" value="1"/>
</dbReference>
<evidence type="ECO:0000256" key="1">
    <source>
        <dbReference type="ARBA" id="ARBA00010394"/>
    </source>
</evidence>
<evidence type="ECO:0000313" key="9">
    <source>
        <dbReference type="Proteomes" id="UP000816034"/>
    </source>
</evidence>
<organism evidence="8 9">
    <name type="scientific">Naegleria lovaniensis</name>
    <name type="common">Amoeba</name>
    <dbReference type="NCBI Taxonomy" id="51637"/>
    <lineage>
        <taxon>Eukaryota</taxon>
        <taxon>Discoba</taxon>
        <taxon>Heterolobosea</taxon>
        <taxon>Tetramitia</taxon>
        <taxon>Eutetramitia</taxon>
        <taxon>Vahlkampfiidae</taxon>
        <taxon>Naegleria</taxon>
    </lineage>
</organism>
<protein>
    <recommendedName>
        <fullName evidence="5">Importin subunit alpha</fullName>
    </recommendedName>
</protein>
<evidence type="ECO:0000256" key="7">
    <source>
        <dbReference type="SAM" id="MobiDB-lite"/>
    </source>
</evidence>
<feature type="repeat" description="ARM" evidence="6">
    <location>
        <begin position="215"/>
        <end position="258"/>
    </location>
</feature>
<dbReference type="Pfam" id="PF13513">
    <property type="entry name" value="HEAT_EZ"/>
    <property type="match status" value="1"/>
</dbReference>
<reference evidence="8 9" key="1">
    <citation type="journal article" date="2018" name="BMC Genomics">
        <title>The genome of Naegleria lovaniensis, the basis for a comparative approach to unravel pathogenicity factors of the human pathogenic amoeba N. fowleri.</title>
        <authorList>
            <person name="Liechti N."/>
            <person name="Schurch N."/>
            <person name="Bruggmann R."/>
            <person name="Wittwer M."/>
        </authorList>
    </citation>
    <scope>NUCLEOTIDE SEQUENCE [LARGE SCALE GENOMIC DNA]</scope>
    <source>
        <strain evidence="8 9">ATCC 30569</strain>
    </source>
</reference>
<name>A0AA88GAJ1_NAELO</name>
<proteinExistence type="inferred from homology"/>
<evidence type="ECO:0000256" key="3">
    <source>
        <dbReference type="ARBA" id="ARBA00022737"/>
    </source>
</evidence>
<dbReference type="RefSeq" id="XP_044542205.1">
    <property type="nucleotide sequence ID" value="XM_044688691.1"/>
</dbReference>
<evidence type="ECO:0000256" key="5">
    <source>
        <dbReference type="PIRNR" id="PIRNR005673"/>
    </source>
</evidence>
<keyword evidence="4 5" id="KW-0653">Protein transport</keyword>
<dbReference type="Pfam" id="PF00514">
    <property type="entry name" value="Arm"/>
    <property type="match status" value="4"/>
</dbReference>
<dbReference type="GeneID" id="68105331"/>
<comment type="similarity">
    <text evidence="1 5">Belongs to the importin alpha family.</text>
</comment>
<dbReference type="Gene3D" id="1.25.10.10">
    <property type="entry name" value="Leucine-rich Repeat Variant"/>
    <property type="match status" value="1"/>
</dbReference>
<dbReference type="GO" id="GO:0061608">
    <property type="term" value="F:nuclear import signal receptor activity"/>
    <property type="evidence" value="ECO:0007669"/>
    <property type="project" value="InterPro"/>
</dbReference>
<dbReference type="EMBL" id="PYSW02000061">
    <property type="protein sequence ID" value="KAG2373031.1"/>
    <property type="molecule type" value="Genomic_DNA"/>
</dbReference>
<evidence type="ECO:0000256" key="6">
    <source>
        <dbReference type="PROSITE-ProRule" id="PRU00259"/>
    </source>
</evidence>
<keyword evidence="2 5" id="KW-0813">Transport</keyword>
<dbReference type="GO" id="GO:0006606">
    <property type="term" value="P:protein import into nucleus"/>
    <property type="evidence" value="ECO:0007669"/>
    <property type="project" value="InterPro"/>
</dbReference>
<sequence>MTIDEEADQVNTHPEREQTSKKIEQREVHLARKREKYCRFKTSSSHFVSNIHRDDDHPVVKLSQEQFSENIQSSDNCTLSYELRRKSIPNSEMILNFPRLSQSLILGCNSFLTILRTAVLFRKILSEPNPPITPVIESGATMHFAKYLKFSELEKYFDIDVGNHDENIFAETKLEKRRQKVDLQKIYALQFEAIWAITNVASGTSEHTKHIVDIGCIPSLVQLLETYNNDYILEQCCWALGNIAGDSANMRDFLLMNGALRNIVNLVSMSQSLSVVRCAAWAISNLVRGNPKPSEYYVLEALPALSRLIFSTDNEVLSDTAWALSYVTDGANDRIQAVIDSNCVKQVITLLSHDSHSVVAPALRIIGNIASGDDVQTEYLVSMGILPIIHTLLVHSKKSIRKEAVWTISNICAGSPEQIQAAIDAGLILKIIERMEQENFDVKKEAMWTLSNYCCGANFKQLEYIIECGVISKFCDALNSSDHKYILVALEGLDSLMTRYKEGRGNVDLIIKQIETNNGSQKIEQLIGHRNKDISALATELLQMLEDTGGKEEDDEQYHFGLGGMF</sequence>
<evidence type="ECO:0000256" key="2">
    <source>
        <dbReference type="ARBA" id="ARBA00022448"/>
    </source>
</evidence>
<dbReference type="Proteomes" id="UP000816034">
    <property type="component" value="Unassembled WGS sequence"/>
</dbReference>
<gene>
    <name evidence="8" type="ORF">C9374_012877</name>
</gene>
<dbReference type="GO" id="GO:0005737">
    <property type="term" value="C:cytoplasm"/>
    <property type="evidence" value="ECO:0007669"/>
    <property type="project" value="InterPro"/>
</dbReference>
<dbReference type="PANTHER" id="PTHR23316">
    <property type="entry name" value="IMPORTIN ALPHA"/>
    <property type="match status" value="1"/>
</dbReference>